<reference evidence="4" key="1">
    <citation type="thesis" date="2020" institute="Technische Universitat Dresden" country="Dresden, Germany">
        <title>The Agarolytic System of Microbulbifer elongatus PORT2, Isolated from Batu Karas, Pangandaran West Java Indonesia.</title>
        <authorList>
            <person name="Anggraeni S.R."/>
        </authorList>
    </citation>
    <scope>NUCLEOTIDE SEQUENCE</scope>
    <source>
        <strain evidence="4">PORT2</strain>
    </source>
</reference>
<evidence type="ECO:0000259" key="3">
    <source>
        <dbReference type="Pfam" id="PF00326"/>
    </source>
</evidence>
<dbReference type="Pfam" id="PF00326">
    <property type="entry name" value="Peptidase_S9"/>
    <property type="match status" value="1"/>
</dbReference>
<dbReference type="Gene3D" id="3.40.50.1820">
    <property type="entry name" value="alpha/beta hydrolase"/>
    <property type="match status" value="1"/>
</dbReference>
<evidence type="ECO:0000256" key="2">
    <source>
        <dbReference type="SAM" id="SignalP"/>
    </source>
</evidence>
<dbReference type="InterPro" id="IPR029058">
    <property type="entry name" value="AB_hydrolase_fold"/>
</dbReference>
<keyword evidence="1" id="KW-0378">Hydrolase</keyword>
<feature type="domain" description="Peptidase S9 prolyl oligopeptidase catalytic" evidence="3">
    <location>
        <begin position="439"/>
        <end position="647"/>
    </location>
</feature>
<organism evidence="4 5">
    <name type="scientific">Microbulbifer elongatus</name>
    <dbReference type="NCBI Taxonomy" id="86173"/>
    <lineage>
        <taxon>Bacteria</taxon>
        <taxon>Pseudomonadati</taxon>
        <taxon>Pseudomonadota</taxon>
        <taxon>Gammaproteobacteria</taxon>
        <taxon>Cellvibrionales</taxon>
        <taxon>Microbulbiferaceae</taxon>
        <taxon>Microbulbifer</taxon>
    </lineage>
</organism>
<dbReference type="PANTHER" id="PTHR42776">
    <property type="entry name" value="SERINE PEPTIDASE S9 FAMILY MEMBER"/>
    <property type="match status" value="1"/>
</dbReference>
<evidence type="ECO:0000313" key="5">
    <source>
        <dbReference type="Proteomes" id="UP001205566"/>
    </source>
</evidence>
<proteinExistence type="predicted"/>
<evidence type="ECO:0000313" key="4">
    <source>
        <dbReference type="EMBL" id="MCQ3829507.1"/>
    </source>
</evidence>
<dbReference type="InterPro" id="IPR001375">
    <property type="entry name" value="Peptidase_S9_cat"/>
</dbReference>
<keyword evidence="5" id="KW-1185">Reference proteome</keyword>
<dbReference type="SUPFAM" id="SSF53474">
    <property type="entry name" value="alpha/beta-Hydrolases"/>
    <property type="match status" value="1"/>
</dbReference>
<sequence>MRFLSAMTIALLALVSPLAATAAAVPLEDLIRHPEIHQVKISPTGSHMAVARSYEGERVLVIMSLSPLKITGSLRFRGKEEVGEFYWANDERVVAEVMSRRAALEAPVNYGSLFAINADGSRGKNIFGYAAGEQQLGTRIKKAEATYAHATIIDPLVDDKNEILISTSPWARDFESHGDVHRLNIYTGVRKEVVGLPQVGGRAFTDGKGNLLFANGTNRENKYELYGKADNGWTQVTHPLLRSAYPVGYDHANSTSYLVVDTPDDTETLVTWDGKKNIVKKVLQHEIADITDIIRHPRTQKPLGVYLNPDYPTVQFFDEGEGFAPFYRGLKKAFEGYHISFTSFTRDGKKGVLQVSGDRLPSDYFLVDLASKKVDFLLSSADWLDPQKLNPMRAESFEASDGLRISTYLTFPAGTEESGKLPMVVMPHGGPHARDFWGYTRDAQILSQNGYLVLQVNFRGSTGFGNQFLDAGKNEWGGAIQRDIAEAVQWAVAQGHADADRVCIYGASFGGYSALMNPIRYPELYQCAAGYVGVYDLELLYKKGDIRRRDRGVAFLGETIGQDPEVMRANSPLYHTDKLNLPLFIIHGEEDERAPVAHAEAMLEELEKNGKPAKSLIVAHEGHGFYNEDNRRLMYTQLLSFLDANIGVGAAEQ</sequence>
<dbReference type="PANTHER" id="PTHR42776:SF27">
    <property type="entry name" value="DIPEPTIDYL PEPTIDASE FAMILY MEMBER 6"/>
    <property type="match status" value="1"/>
</dbReference>
<feature type="signal peptide" evidence="2">
    <location>
        <begin position="1"/>
        <end position="22"/>
    </location>
</feature>
<keyword evidence="2" id="KW-0732">Signal</keyword>
<accession>A0ABT1P064</accession>
<dbReference type="EMBL" id="JACASI010000025">
    <property type="protein sequence ID" value="MCQ3829507.1"/>
    <property type="molecule type" value="Genomic_DNA"/>
</dbReference>
<comment type="caution">
    <text evidence="4">The sequence shown here is derived from an EMBL/GenBank/DDBJ whole genome shotgun (WGS) entry which is preliminary data.</text>
</comment>
<feature type="chain" id="PRO_5045524069" evidence="2">
    <location>
        <begin position="23"/>
        <end position="653"/>
    </location>
</feature>
<dbReference type="Proteomes" id="UP001205566">
    <property type="component" value="Unassembled WGS sequence"/>
</dbReference>
<protein>
    <submittedName>
        <fullName evidence="4">S9 family peptidase</fullName>
    </submittedName>
</protein>
<dbReference type="RefSeq" id="WP_255874341.1">
    <property type="nucleotide sequence ID" value="NZ_JACASI010000025.1"/>
</dbReference>
<dbReference type="SUPFAM" id="SSF82171">
    <property type="entry name" value="DPP6 N-terminal domain-like"/>
    <property type="match status" value="1"/>
</dbReference>
<evidence type="ECO:0000256" key="1">
    <source>
        <dbReference type="ARBA" id="ARBA00022801"/>
    </source>
</evidence>
<gene>
    <name evidence="4" type="ORF">HXX02_08610</name>
</gene>
<name>A0ABT1P064_9GAMM</name>